<sequence length="200" mass="22560">MKSIKNINVFLKGDIMVSLTTPICDFGQPAIEFDLPGVDGQNWTLEKAKGPNGLLVMFICNHCPYVKAIQERLANDARILRDNYGVNSIAIMSNDPSEYEEDSFENMKKVAETYVFPFPYVMDEMQEVAKAYGAVCTPDFFGYNADLKLQYRGRLDASRKETAPEDVRRDLLEAMKQVAETGYGPKEQIPSMGCSIKWSE</sequence>
<reference evidence="2" key="1">
    <citation type="submission" date="2006-07" db="EMBL/GenBank/DDBJ databases">
        <title>Complete sequence of Thiomicrospira crunogena XCL-2.</title>
        <authorList>
            <consortium name="US DOE Joint Genome Institute"/>
            <person name="Copeland A."/>
            <person name="Lucas S."/>
            <person name="Lapidus A."/>
            <person name="Barry K."/>
            <person name="Detter J.C."/>
            <person name="Glavina del Rio T."/>
            <person name="Hammon N."/>
            <person name="Israni S."/>
            <person name="Dalin E."/>
            <person name="Tice H."/>
            <person name="Pitluck S."/>
            <person name="Chain P."/>
            <person name="Malfatti S."/>
            <person name="Shin M."/>
            <person name="Vergez L."/>
            <person name="Schmutz J."/>
            <person name="Larimer F."/>
            <person name="Land M."/>
            <person name="Hauser L."/>
            <person name="Kyrpides N."/>
            <person name="Lykidis A."/>
            <person name="Scott K.M."/>
            <person name="Sievert S."/>
            <person name="Kerfeld C."/>
            <person name="Freyermuth S."/>
            <person name="Dobrinski K."/>
            <person name="Boller A."/>
            <person name="Fitzpatrick K."/>
            <person name="Thoma P."/>
            <person name="Moore J."/>
            <person name="Richardson P."/>
        </authorList>
    </citation>
    <scope>NUCLEOTIDE SEQUENCE</scope>
    <source>
        <strain evidence="2">XCL-2</strain>
    </source>
</reference>
<evidence type="ECO:0000259" key="1">
    <source>
        <dbReference type="PROSITE" id="PS51352"/>
    </source>
</evidence>
<evidence type="ECO:0000313" key="2">
    <source>
        <dbReference type="EMBL" id="ABB40830.1"/>
    </source>
</evidence>
<dbReference type="STRING" id="317025.Tcr_0234"/>
<dbReference type="GO" id="GO:0016209">
    <property type="term" value="F:antioxidant activity"/>
    <property type="evidence" value="ECO:0007669"/>
    <property type="project" value="InterPro"/>
</dbReference>
<organism evidence="2">
    <name type="scientific">Hydrogenovibrio crunogenus (strain DSM 25203 / XCL-2)</name>
    <name type="common">Thiomicrospira crunogena</name>
    <dbReference type="NCBI Taxonomy" id="317025"/>
    <lineage>
        <taxon>Bacteria</taxon>
        <taxon>Pseudomonadati</taxon>
        <taxon>Pseudomonadota</taxon>
        <taxon>Gammaproteobacteria</taxon>
        <taxon>Thiotrichales</taxon>
        <taxon>Piscirickettsiaceae</taxon>
        <taxon>Hydrogenovibrio</taxon>
    </lineage>
</organism>
<proteinExistence type="predicted"/>
<dbReference type="Pfam" id="PF00578">
    <property type="entry name" value="AhpC-TSA"/>
    <property type="match status" value="1"/>
</dbReference>
<dbReference type="KEGG" id="tcx:Tcr_0234"/>
<gene>
    <name evidence="2" type="ordered locus">Tcr_0234</name>
</gene>
<dbReference type="HOGENOM" id="CLU_076204_1_0_6"/>
<dbReference type="InterPro" id="IPR000866">
    <property type="entry name" value="AhpC/TSA"/>
</dbReference>
<protein>
    <recommendedName>
        <fullName evidence="1">Thioredoxin domain-containing protein</fullName>
    </recommendedName>
</protein>
<dbReference type="SUPFAM" id="SSF52833">
    <property type="entry name" value="Thioredoxin-like"/>
    <property type="match status" value="1"/>
</dbReference>
<dbReference type="Gene3D" id="3.40.30.10">
    <property type="entry name" value="Glutaredoxin"/>
    <property type="match status" value="1"/>
</dbReference>
<dbReference type="PANTHER" id="PTHR43640:SF1">
    <property type="entry name" value="THIOREDOXIN-DEPENDENT PEROXIREDOXIN"/>
    <property type="match status" value="1"/>
</dbReference>
<dbReference type="InterPro" id="IPR047262">
    <property type="entry name" value="PRX-like1"/>
</dbReference>
<dbReference type="CDD" id="cd02969">
    <property type="entry name" value="PRX_like1"/>
    <property type="match status" value="1"/>
</dbReference>
<dbReference type="EMBL" id="CP000109">
    <property type="protein sequence ID" value="ABB40830.1"/>
    <property type="molecule type" value="Genomic_DNA"/>
</dbReference>
<dbReference type="eggNOG" id="COG1225">
    <property type="taxonomic scope" value="Bacteria"/>
</dbReference>
<dbReference type="PANTHER" id="PTHR43640">
    <property type="entry name" value="OS07G0260300 PROTEIN"/>
    <property type="match status" value="1"/>
</dbReference>
<dbReference type="AlphaFoldDB" id="Q31J43"/>
<dbReference type="InterPro" id="IPR013766">
    <property type="entry name" value="Thioredoxin_domain"/>
</dbReference>
<feature type="domain" description="Thioredoxin" evidence="1">
    <location>
        <begin position="24"/>
        <end position="177"/>
    </location>
</feature>
<name>Q31J43_HYDCU</name>
<dbReference type="GO" id="GO:0016491">
    <property type="term" value="F:oxidoreductase activity"/>
    <property type="evidence" value="ECO:0007669"/>
    <property type="project" value="InterPro"/>
</dbReference>
<dbReference type="PROSITE" id="PS51352">
    <property type="entry name" value="THIOREDOXIN_2"/>
    <property type="match status" value="1"/>
</dbReference>
<accession>Q31J43</accession>
<dbReference type="InterPro" id="IPR036249">
    <property type="entry name" value="Thioredoxin-like_sf"/>
</dbReference>